<feature type="transmembrane region" description="Helical" evidence="2">
    <location>
        <begin position="100"/>
        <end position="120"/>
    </location>
</feature>
<feature type="compositionally biased region" description="Pro residues" evidence="1">
    <location>
        <begin position="215"/>
        <end position="230"/>
    </location>
</feature>
<dbReference type="AlphaFoldDB" id="A0A427XIA1"/>
<gene>
    <name evidence="3" type="ORF">EHS24_002328</name>
</gene>
<evidence type="ECO:0000313" key="3">
    <source>
        <dbReference type="EMBL" id="RSH78600.1"/>
    </source>
</evidence>
<feature type="transmembrane region" description="Helical" evidence="2">
    <location>
        <begin position="16"/>
        <end position="36"/>
    </location>
</feature>
<dbReference type="Pfam" id="PF06687">
    <property type="entry name" value="SUR7"/>
    <property type="match status" value="1"/>
</dbReference>
<dbReference type="GeneID" id="39586871"/>
<evidence type="ECO:0000256" key="2">
    <source>
        <dbReference type="SAM" id="Phobius"/>
    </source>
</evidence>
<feature type="transmembrane region" description="Helical" evidence="2">
    <location>
        <begin position="132"/>
        <end position="156"/>
    </location>
</feature>
<evidence type="ECO:0000313" key="4">
    <source>
        <dbReference type="Proteomes" id="UP000279236"/>
    </source>
</evidence>
<protein>
    <submittedName>
        <fullName evidence="3">Uncharacterized protein</fullName>
    </submittedName>
</protein>
<dbReference type="Proteomes" id="UP000279236">
    <property type="component" value="Unassembled WGS sequence"/>
</dbReference>
<keyword evidence="4" id="KW-1185">Reference proteome</keyword>
<dbReference type="GO" id="GO:0005886">
    <property type="term" value="C:plasma membrane"/>
    <property type="evidence" value="ECO:0007669"/>
    <property type="project" value="InterPro"/>
</dbReference>
<feature type="region of interest" description="Disordered" evidence="1">
    <location>
        <begin position="207"/>
        <end position="230"/>
    </location>
</feature>
<keyword evidence="2" id="KW-0812">Transmembrane</keyword>
<evidence type="ECO:0000256" key="1">
    <source>
        <dbReference type="SAM" id="MobiDB-lite"/>
    </source>
</evidence>
<dbReference type="InterPro" id="IPR009571">
    <property type="entry name" value="SUR7/Rim9-like_fungi"/>
</dbReference>
<reference evidence="3 4" key="1">
    <citation type="submission" date="2018-11" db="EMBL/GenBank/DDBJ databases">
        <title>Genome sequence of Apiotrichum porosum DSM 27194.</title>
        <authorList>
            <person name="Aliyu H."/>
            <person name="Gorte O."/>
            <person name="Ochsenreither K."/>
        </authorList>
    </citation>
    <scope>NUCLEOTIDE SEQUENCE [LARGE SCALE GENOMIC DNA]</scope>
    <source>
        <strain evidence="3 4">DSM 27194</strain>
    </source>
</reference>
<sequence length="230" mass="25538">MAYGFADVFSGWHRHLHTFCLFIAFWCYFQACLTAPDFPSKRYLDVVTADHGYHFGAWGWCDVKQDNCTESSLKYDISGTLRTALAYPTLSGGYTTATGLMFFIPFTAALCAVACIVSVFRPKFSHKLQNLADIVAIDCAVLLFGTLAFVSEWITFWHLGHYLTSHTKAGVARHSATHWGMFVGWLFLLPPPYLAWTARRAALERTGPFGSRPEGPAPGAPPPPPPAHHH</sequence>
<dbReference type="RefSeq" id="XP_028473747.1">
    <property type="nucleotide sequence ID" value="XM_028618069.1"/>
</dbReference>
<keyword evidence="2" id="KW-0472">Membrane</keyword>
<comment type="caution">
    <text evidence="3">The sequence shown here is derived from an EMBL/GenBank/DDBJ whole genome shotgun (WGS) entry which is preliminary data.</text>
</comment>
<keyword evidence="2" id="KW-1133">Transmembrane helix</keyword>
<proteinExistence type="predicted"/>
<dbReference type="EMBL" id="RSCE01000012">
    <property type="protein sequence ID" value="RSH78600.1"/>
    <property type="molecule type" value="Genomic_DNA"/>
</dbReference>
<organism evidence="3 4">
    <name type="scientific">Apiotrichum porosum</name>
    <dbReference type="NCBI Taxonomy" id="105984"/>
    <lineage>
        <taxon>Eukaryota</taxon>
        <taxon>Fungi</taxon>
        <taxon>Dikarya</taxon>
        <taxon>Basidiomycota</taxon>
        <taxon>Agaricomycotina</taxon>
        <taxon>Tremellomycetes</taxon>
        <taxon>Trichosporonales</taxon>
        <taxon>Trichosporonaceae</taxon>
        <taxon>Apiotrichum</taxon>
    </lineage>
</organism>
<name>A0A427XIA1_9TREE</name>
<accession>A0A427XIA1</accession>
<feature type="transmembrane region" description="Helical" evidence="2">
    <location>
        <begin position="176"/>
        <end position="196"/>
    </location>
</feature>